<dbReference type="GO" id="GO:0009253">
    <property type="term" value="P:peptidoglycan catabolic process"/>
    <property type="evidence" value="ECO:0007669"/>
    <property type="project" value="InterPro"/>
</dbReference>
<dbReference type="Pfam" id="PF05036">
    <property type="entry name" value="SPOR"/>
    <property type="match status" value="1"/>
</dbReference>
<dbReference type="SMART" id="SM01095">
    <property type="entry name" value="Cpl-7"/>
    <property type="match status" value="1"/>
</dbReference>
<dbReference type="Gene3D" id="3.40.80.10">
    <property type="entry name" value="Peptidoglycan recognition protein-like"/>
    <property type="match status" value="1"/>
</dbReference>
<dbReference type="SUPFAM" id="SSF55846">
    <property type="entry name" value="N-acetylmuramoyl-L-alanine amidase-like"/>
    <property type="match status" value="1"/>
</dbReference>
<accession>A0A414D5D8</accession>
<dbReference type="AlphaFoldDB" id="A0A414D5D8"/>
<dbReference type="GO" id="GO:0008745">
    <property type="term" value="F:N-acetylmuramoyl-L-alanine amidase activity"/>
    <property type="evidence" value="ECO:0007669"/>
    <property type="project" value="InterPro"/>
</dbReference>
<dbReference type="GO" id="GO:0042834">
    <property type="term" value="F:peptidoglycan binding"/>
    <property type="evidence" value="ECO:0007669"/>
    <property type="project" value="InterPro"/>
</dbReference>
<dbReference type="GO" id="GO:0051301">
    <property type="term" value="P:cell division"/>
    <property type="evidence" value="ECO:0007669"/>
    <property type="project" value="UniProtKB-KW"/>
</dbReference>
<protein>
    <submittedName>
        <fullName evidence="2">Cell division protein</fullName>
    </submittedName>
</protein>
<dbReference type="InterPro" id="IPR013168">
    <property type="entry name" value="Cpl_7_lyso_C"/>
</dbReference>
<dbReference type="InterPro" id="IPR036505">
    <property type="entry name" value="Amidase/PGRP_sf"/>
</dbReference>
<name>A0A414D5D8_MEDGN</name>
<dbReference type="SUPFAM" id="SSF110997">
    <property type="entry name" value="Sporulation related repeat"/>
    <property type="match status" value="1"/>
</dbReference>
<keyword evidence="2" id="KW-0131">Cell cycle</keyword>
<organism evidence="2 3">
    <name type="scientific">Mediterraneibacter gnavus</name>
    <name type="common">Ruminococcus gnavus</name>
    <dbReference type="NCBI Taxonomy" id="33038"/>
    <lineage>
        <taxon>Bacteria</taxon>
        <taxon>Bacillati</taxon>
        <taxon>Bacillota</taxon>
        <taxon>Clostridia</taxon>
        <taxon>Lachnospirales</taxon>
        <taxon>Lachnospiraceae</taxon>
        <taxon>Mediterraneibacter</taxon>
    </lineage>
</organism>
<evidence type="ECO:0000259" key="1">
    <source>
        <dbReference type="PROSITE" id="PS51724"/>
    </source>
</evidence>
<dbReference type="EMBL" id="QSIR01000018">
    <property type="protein sequence ID" value="RHD04634.1"/>
    <property type="molecule type" value="Genomic_DNA"/>
</dbReference>
<dbReference type="Pfam" id="PF01510">
    <property type="entry name" value="Amidase_2"/>
    <property type="match status" value="1"/>
</dbReference>
<sequence length="322" mass="36192">MEYTNSSLVDCEIKSPNNSGRRTHDIDRITPHCVVGQLSAEGIGSCFPQGKEASCNYGIGKDGRVCLIVDEADRSWCSSSEENDQRAVTIECASDVSEPYAMTQDVYNKLIKLCVDICQRNGKTKLLWFADKSESLNYIPKSKEMVLTVHRWFANKSCPGNWLYERLSDVADRVTEELSVGNSLDDSSKIAYQVQCGVYSEKVNAEEQLKRIKNAGFDVFMKKINGMYKIQIGAYNVKENAEIMLEKIKSAGFDAFITMENNLGKEVLPLKTSTEIAKEIFEGVCSDSRWETWGNGQTRVDRLTKAGYDVNSIQKEVNKLFV</sequence>
<keyword evidence="2" id="KW-0132">Cell division</keyword>
<comment type="caution">
    <text evidence="2">The sequence shown here is derived from an EMBL/GenBank/DDBJ whole genome shotgun (WGS) entry which is preliminary data.</text>
</comment>
<gene>
    <name evidence="2" type="ORF">DW812_11825</name>
</gene>
<dbReference type="PROSITE" id="PS51724">
    <property type="entry name" value="SPOR"/>
    <property type="match status" value="1"/>
</dbReference>
<dbReference type="RefSeq" id="WP_118043931.1">
    <property type="nucleotide sequence ID" value="NZ_JADMPO010000035.1"/>
</dbReference>
<evidence type="ECO:0000313" key="2">
    <source>
        <dbReference type="EMBL" id="RHD04634.1"/>
    </source>
</evidence>
<dbReference type="InterPro" id="IPR002502">
    <property type="entry name" value="Amidase_domain"/>
</dbReference>
<dbReference type="Proteomes" id="UP000284472">
    <property type="component" value="Unassembled WGS sequence"/>
</dbReference>
<dbReference type="Pfam" id="PF08230">
    <property type="entry name" value="CW_7"/>
    <property type="match status" value="1"/>
</dbReference>
<feature type="domain" description="SPOR" evidence="1">
    <location>
        <begin position="186"/>
        <end position="260"/>
    </location>
</feature>
<dbReference type="InterPro" id="IPR007730">
    <property type="entry name" value="SPOR-like_dom"/>
</dbReference>
<proteinExistence type="predicted"/>
<reference evidence="2 3" key="1">
    <citation type="submission" date="2018-08" db="EMBL/GenBank/DDBJ databases">
        <title>A genome reference for cultivated species of the human gut microbiota.</title>
        <authorList>
            <person name="Zou Y."/>
            <person name="Xue W."/>
            <person name="Luo G."/>
        </authorList>
    </citation>
    <scope>NUCLEOTIDE SEQUENCE [LARGE SCALE GENOMIC DNA]</scope>
    <source>
        <strain evidence="2 3">AM32-6</strain>
    </source>
</reference>
<dbReference type="Gene3D" id="3.30.70.1070">
    <property type="entry name" value="Sporulation related repeat"/>
    <property type="match status" value="1"/>
</dbReference>
<evidence type="ECO:0000313" key="3">
    <source>
        <dbReference type="Proteomes" id="UP000284472"/>
    </source>
</evidence>
<dbReference type="InterPro" id="IPR036680">
    <property type="entry name" value="SPOR-like_sf"/>
</dbReference>